<feature type="non-terminal residue" evidence="1">
    <location>
        <position position="49"/>
    </location>
</feature>
<accession>A0AAV4Q2I8</accession>
<keyword evidence="2" id="KW-1185">Reference proteome</keyword>
<evidence type="ECO:0000313" key="1">
    <source>
        <dbReference type="EMBL" id="GIY01638.1"/>
    </source>
</evidence>
<evidence type="ECO:0000313" key="2">
    <source>
        <dbReference type="Proteomes" id="UP001054945"/>
    </source>
</evidence>
<dbReference type="EMBL" id="BPLR01005350">
    <property type="protein sequence ID" value="GIY01638.1"/>
    <property type="molecule type" value="Genomic_DNA"/>
</dbReference>
<proteinExistence type="predicted"/>
<reference evidence="1 2" key="1">
    <citation type="submission" date="2021-06" db="EMBL/GenBank/DDBJ databases">
        <title>Caerostris extrusa draft genome.</title>
        <authorList>
            <person name="Kono N."/>
            <person name="Arakawa K."/>
        </authorList>
    </citation>
    <scope>NUCLEOTIDE SEQUENCE [LARGE SCALE GENOMIC DNA]</scope>
</reference>
<dbReference type="AlphaFoldDB" id="A0AAV4Q2I8"/>
<protein>
    <submittedName>
        <fullName evidence="1">Uncharacterized protein</fullName>
    </submittedName>
</protein>
<comment type="caution">
    <text evidence="1">The sequence shown here is derived from an EMBL/GenBank/DDBJ whole genome shotgun (WGS) entry which is preliminary data.</text>
</comment>
<name>A0AAV4Q2I8_CAEEX</name>
<sequence length="49" mass="5724">MFSLGDNFPTSLLFEPQGKVNSFFFKTEEVFSIKKRLRAKPGHTRTEKM</sequence>
<organism evidence="1 2">
    <name type="scientific">Caerostris extrusa</name>
    <name type="common">Bark spider</name>
    <name type="synonym">Caerostris bankana</name>
    <dbReference type="NCBI Taxonomy" id="172846"/>
    <lineage>
        <taxon>Eukaryota</taxon>
        <taxon>Metazoa</taxon>
        <taxon>Ecdysozoa</taxon>
        <taxon>Arthropoda</taxon>
        <taxon>Chelicerata</taxon>
        <taxon>Arachnida</taxon>
        <taxon>Araneae</taxon>
        <taxon>Araneomorphae</taxon>
        <taxon>Entelegynae</taxon>
        <taxon>Araneoidea</taxon>
        <taxon>Araneidae</taxon>
        <taxon>Caerostris</taxon>
    </lineage>
</organism>
<gene>
    <name evidence="1" type="ORF">CEXT_158821</name>
</gene>
<dbReference type="Proteomes" id="UP001054945">
    <property type="component" value="Unassembled WGS sequence"/>
</dbReference>